<feature type="coiled-coil region" evidence="1">
    <location>
        <begin position="98"/>
        <end position="167"/>
    </location>
</feature>
<evidence type="ECO:0000256" key="1">
    <source>
        <dbReference type="SAM" id="Coils"/>
    </source>
</evidence>
<protein>
    <submittedName>
        <fullName evidence="3">TraB pilus assembly family protein</fullName>
    </submittedName>
</protein>
<keyword evidence="4" id="KW-1185">Reference proteome</keyword>
<dbReference type="Pfam" id="PF03743">
    <property type="entry name" value="TrbI"/>
    <property type="match status" value="1"/>
</dbReference>
<geneLocation type="plasmid" evidence="3 4">
    <name>pSfKp5.2</name>
</geneLocation>
<feature type="transmembrane region" description="Helical" evidence="2">
    <location>
        <begin position="41"/>
        <end position="59"/>
    </location>
</feature>
<dbReference type="RefSeq" id="WP_081933007.1">
    <property type="nucleotide sequence ID" value="NZ_CP009123.1"/>
</dbReference>
<evidence type="ECO:0000313" key="3">
    <source>
        <dbReference type="EMBL" id="AJA11604.1"/>
    </source>
</evidence>
<evidence type="ECO:0000256" key="2">
    <source>
        <dbReference type="SAM" id="Phobius"/>
    </source>
</evidence>
<evidence type="ECO:0000313" key="4">
    <source>
        <dbReference type="Proteomes" id="UP000030907"/>
    </source>
</evidence>
<sequence length="444" mass="46322">MTGLGSFLKRGSPRGEAAVAPAVPEGASLSVNEGVEKRQRMLLFGVGGLLLTAAVYWLFFTGNTDEGPNAPGKDLASENIKVSTDDLAARNLSEKEWLSMSENRLNSQDNQLRRMQGQGDQLEQMQAQIDALRSENSNMASEGTRVLSAYDDENRQLKEQLAAAQASSRPSAGPTALYGAGGPAAYDAAGGGAIAGAQARRELKVISFAATPAATGGGSKSAPTSNLFASDSPNYLPANSYAKARVIVGVDAASNVQSQSDPLPVVLRIVGPARSVAQNGKVLTTRIDGCLVNGAARGDLSSEKVYVKLAKMTCPQPGGRYAESEVKGFIAFGGKTGVRGRVVSREGSLTMQAFFAGLVGGIGRGFSANSNSFLSGTTTVVNGERQKLSTGDIAKGGIGEGVSQAGDMLSQYLIERAEQYQPVIEMPTGVEVEIVFLDGAFIRN</sequence>
<keyword evidence="3" id="KW-0614">Plasmid</keyword>
<dbReference type="HOGENOM" id="CLU_050212_0_0_5"/>
<dbReference type="OrthoDB" id="15544at2"/>
<gene>
    <name evidence="3" type="ORF">SKP52_23810</name>
</gene>
<dbReference type="KEGG" id="sphk:SKP52_23810"/>
<proteinExistence type="predicted"/>
<dbReference type="CDD" id="cd16430">
    <property type="entry name" value="TraB"/>
    <property type="match status" value="1"/>
</dbReference>
<dbReference type="AlphaFoldDB" id="A0A0A7PNM6"/>
<keyword evidence="1" id="KW-0175">Coiled coil</keyword>
<dbReference type="Proteomes" id="UP000030907">
    <property type="component" value="Plasmid pSfKp5.2"/>
</dbReference>
<dbReference type="EMBL" id="CP009123">
    <property type="protein sequence ID" value="AJA11604.1"/>
    <property type="molecule type" value="Genomic_DNA"/>
</dbReference>
<keyword evidence="2" id="KW-0472">Membrane</keyword>
<reference evidence="3 4" key="1">
    <citation type="journal article" date="2015" name="Int. J. Syst. Evol. Microbiol.">
        <title>Description of Sphingopyxis fribergensis sp. nov. - a soil bacterium with the ability to degrade styrene and phenylacetic acid.</title>
        <authorList>
            <person name="Oelschlagel M."/>
            <person name="Ruckert C."/>
            <person name="Kalinowski J."/>
            <person name="Schmidt G."/>
            <person name="Schlomann M."/>
            <person name="Tischler D."/>
        </authorList>
    </citation>
    <scope>NUCLEOTIDE SEQUENCE [LARGE SCALE GENOMIC DNA]</scope>
    <source>
        <strain evidence="3 4">Kp5.2</strain>
        <plasmid evidence="3">pSfKp5.2</plasmid>
    </source>
</reference>
<keyword evidence="2" id="KW-1133">Transmembrane helix</keyword>
<name>A0A0A7PNM6_9SPHN</name>
<keyword evidence="2" id="KW-0812">Transmembrane</keyword>
<accession>A0A0A7PNM6</accession>
<organism evidence="3 4">
    <name type="scientific">Sphingopyxis fribergensis</name>
    <dbReference type="NCBI Taxonomy" id="1515612"/>
    <lineage>
        <taxon>Bacteria</taxon>
        <taxon>Pseudomonadati</taxon>
        <taxon>Pseudomonadota</taxon>
        <taxon>Alphaproteobacteria</taxon>
        <taxon>Sphingomonadales</taxon>
        <taxon>Sphingomonadaceae</taxon>
        <taxon>Sphingopyxis</taxon>
    </lineage>
</organism>
<dbReference type="InterPro" id="IPR005498">
    <property type="entry name" value="T4SS_VirB10/TraB/TrbI"/>
</dbReference>